<dbReference type="InterPro" id="IPR012223">
    <property type="entry name" value="TEII"/>
</dbReference>
<evidence type="ECO:0000256" key="1">
    <source>
        <dbReference type="ARBA" id="ARBA00007169"/>
    </source>
</evidence>
<dbReference type="SUPFAM" id="SSF53474">
    <property type="entry name" value="alpha/beta-Hydrolases"/>
    <property type="match status" value="1"/>
</dbReference>
<dbReference type="Pfam" id="PF00975">
    <property type="entry name" value="Thioesterase"/>
    <property type="match status" value="1"/>
</dbReference>
<organism evidence="3 4">
    <name type="scientific">Paenibacillus helianthi</name>
    <dbReference type="NCBI Taxonomy" id="1349432"/>
    <lineage>
        <taxon>Bacteria</taxon>
        <taxon>Bacillati</taxon>
        <taxon>Bacillota</taxon>
        <taxon>Bacilli</taxon>
        <taxon>Bacillales</taxon>
        <taxon>Paenibacillaceae</taxon>
        <taxon>Paenibacillus</taxon>
    </lineage>
</organism>
<name>A0ABX3ERW3_9BACL</name>
<evidence type="ECO:0000313" key="3">
    <source>
        <dbReference type="EMBL" id="OKP89618.1"/>
    </source>
</evidence>
<dbReference type="Proteomes" id="UP000186058">
    <property type="component" value="Unassembled WGS sequence"/>
</dbReference>
<keyword evidence="4" id="KW-1185">Reference proteome</keyword>
<dbReference type="PANTHER" id="PTHR11487:SF0">
    <property type="entry name" value="S-ACYL FATTY ACID SYNTHASE THIOESTERASE, MEDIUM CHAIN"/>
    <property type="match status" value="1"/>
</dbReference>
<comment type="similarity">
    <text evidence="1">Belongs to the thioesterase family.</text>
</comment>
<accession>A0ABX3ERW3</accession>
<proteinExistence type="inferred from homology"/>
<dbReference type="RefSeq" id="WP_074106965.1">
    <property type="nucleotide sequence ID" value="NZ_LVWI01000014.1"/>
</dbReference>
<dbReference type="Gene3D" id="3.40.50.1820">
    <property type="entry name" value="alpha/beta hydrolase"/>
    <property type="match status" value="1"/>
</dbReference>
<dbReference type="EMBL" id="LVWI01000014">
    <property type="protein sequence ID" value="OKP89618.1"/>
    <property type="molecule type" value="Genomic_DNA"/>
</dbReference>
<sequence length="234" mass="27516">MKLFCIPYAGGSATYYLKWRRHLDQDIKLIPLELSGRGERFGEPLYQNFQEAVEDLYSRLLRELDTGEPYAIFGHSMGALLAFELYQKLQFNKKFLPRHMFFSGKEAPHINLFLSRREEIHLLPDDRFLEKLKEYNGVTEDFLDSRELIEMFLPVIRADFRMVETYSFIPVRNKMNCPITVLQGRRDYMTDEEVQAWEMHTTGTCVVVPFEGAHFFINEHLSQVIHIIHSSVKG</sequence>
<reference evidence="3 4" key="1">
    <citation type="submission" date="2016-03" db="EMBL/GenBank/DDBJ databases">
        <authorList>
            <person name="Sant'Anna F.H."/>
            <person name="Ambrosini A."/>
            <person name="Souza R."/>
            <person name="Bach E."/>
            <person name="Fernandes G."/>
            <person name="Balsanelli E."/>
            <person name="Baura V.A."/>
            <person name="Souza E.M."/>
            <person name="Passaglia L."/>
        </authorList>
    </citation>
    <scope>NUCLEOTIDE SEQUENCE [LARGE SCALE GENOMIC DNA]</scope>
    <source>
        <strain evidence="3 4">P26E</strain>
    </source>
</reference>
<comment type="caution">
    <text evidence="3">The sequence shown here is derived from an EMBL/GenBank/DDBJ whole genome shotgun (WGS) entry which is preliminary data.</text>
</comment>
<protein>
    <recommendedName>
        <fullName evidence="2">Thioesterase domain-containing protein</fullName>
    </recommendedName>
</protein>
<dbReference type="InterPro" id="IPR029058">
    <property type="entry name" value="AB_hydrolase_fold"/>
</dbReference>
<dbReference type="InterPro" id="IPR001031">
    <property type="entry name" value="Thioesterase"/>
</dbReference>
<evidence type="ECO:0000259" key="2">
    <source>
        <dbReference type="Pfam" id="PF00975"/>
    </source>
</evidence>
<gene>
    <name evidence="3" type="ORF">A3844_06485</name>
</gene>
<evidence type="ECO:0000313" key="4">
    <source>
        <dbReference type="Proteomes" id="UP000186058"/>
    </source>
</evidence>
<dbReference type="PANTHER" id="PTHR11487">
    <property type="entry name" value="THIOESTERASE"/>
    <property type="match status" value="1"/>
</dbReference>
<feature type="domain" description="Thioesterase" evidence="2">
    <location>
        <begin position="2"/>
        <end position="231"/>
    </location>
</feature>